<accession>A0ACB8VL87</accession>
<dbReference type="EMBL" id="CM041550">
    <property type="protein sequence ID" value="KAI3356435.1"/>
    <property type="molecule type" value="Genomic_DNA"/>
</dbReference>
<reference evidence="1" key="1">
    <citation type="submission" date="2022-04" db="EMBL/GenBank/DDBJ databases">
        <title>Jade perch genome.</title>
        <authorList>
            <person name="Chao B."/>
        </authorList>
    </citation>
    <scope>NUCLEOTIDE SEQUENCE</scope>
    <source>
        <strain evidence="1">CB-2022</strain>
    </source>
</reference>
<keyword evidence="2" id="KW-1185">Reference proteome</keyword>
<organism evidence="1 2">
    <name type="scientific">Scortum barcoo</name>
    <name type="common">barcoo grunter</name>
    <dbReference type="NCBI Taxonomy" id="214431"/>
    <lineage>
        <taxon>Eukaryota</taxon>
        <taxon>Metazoa</taxon>
        <taxon>Chordata</taxon>
        <taxon>Craniata</taxon>
        <taxon>Vertebrata</taxon>
        <taxon>Euteleostomi</taxon>
        <taxon>Actinopterygii</taxon>
        <taxon>Neopterygii</taxon>
        <taxon>Teleostei</taxon>
        <taxon>Neoteleostei</taxon>
        <taxon>Acanthomorphata</taxon>
        <taxon>Eupercaria</taxon>
        <taxon>Centrarchiformes</taxon>
        <taxon>Terapontoidei</taxon>
        <taxon>Terapontidae</taxon>
        <taxon>Scortum</taxon>
    </lineage>
</organism>
<sequence>MAPVQIGSDGQLVPLGGPVVSGPQPPPPGAPATQGVRLSLLIEFLLQRTYHEITLLAELLPRKTDMERKIEIVQFASRTRQLFVRLLALVKWASNAGKVEKCAMISSFLDQQTILFVDTADRLASLARDALVHARLPSFAIPFAIDVLTTGSYPRLPTCIRDKIIPPDPITKTEKQTTLAQLNQILRHRLVTTDLPPQLANLTVANGRVKFRVEGEFEATLTVMGDDPDIPWRLLKLEILVEDKETGDGRALVHSLQVNFIHELVQARLCADEKPLQDMYNCLPLFPDSFCLSLQLEVLHSQTLMLIRERWGDLVQEERYVPAKYLTLTVWNQQVLGRKTGTASVHKVTIKIDESDGSKPLQISHEPPLPACDSKLMERAMKIDHLSVEKLLIDSVHARSHQKLQELKAILKASNPSDNSFIETALPTLVIPILEPCGRSECLHIFVDLHSGMFQPMLYGLDQSMLDDIEKTINDDMKRVISWLQQLKFWLGEQRCRQSVKHLPTVCTDVLHLSNSASHPVGNLSKHKLFIKLTRLPQYYIVVEMLDVPSSPTALQYKYSFLSVSQLDGEDGPICAQLLQHFKPNLEHLVQDTTTGKGARPGTKRKMSGDQGDPEPKKPKRSGEMCAFNKELAHLVAMCDTNMPFIGLRTELSNMEIPNQGVQVEGDGSSHAIRLLKIPPCKGVGEETRKALERSLLDCTFRLQGRNNRTWVAELVLANCPLNSTHSKEQASTRHVYLTYENPLSEPVGGRKVVEMFLNDWSAISQLYQCVLNFSRALPAALCGYFPPEMPSFLNLFSEVRLYNYRKLVLCYGTTKGSSVTIQWNSSSHRFHLALGTVGPNSGCSNCHNIILHQLQEMFNKNPNVMQLLQVLSDTQAPLNAINKLPTVPMLGLTQRTNTAYQCFSILPQSSTHIRLAFRNMYCIDIYCRSRGVVAIRDGAYSLFDNTKIVEGFYPAPGLKTFLNMFVDSNQDARRRSVNEDDNPPSPVGGDMMDSLMNQLQAQQQPQTMRGGAGGVYPPLTSPPPNYHANVTPSPSMMPTQSPGNIHASGSPSGALRAPSPFGPTPSPSSLGIAAMGQTSLPVPVPTTADISKHMTNGVSGHTMVYSSVYGCTFSVVLLLMAVSPPTLGALDPSSPYAMVSPSHRGQWPGSPQVSGPSPGARIHGMSPGNPSLHSPIPDPHSPRAGSSSQVMPTSMPPPRKLPQRPWAASIPTILTHNALHVLLLPSPTPCLVPGLAGSYLCSPLERFLGSVIMRRHLQRIIQQEANLSIVNSNEPGVIMFKTDVLKCRVALNPKNYQTLQLKVTPENTGPWSQEELQVLEKFFETRVAGPPFKYNTLNAFTKLLGAPTNILRDCVRIMKLELFPDQAAQLKWNVQFCLTIPPSAPPIAPPGTIAVVLKSKMLFFLQLTQRIPVPQEPVSIIVPIVYDMATGLTQQADIPRQHSSSGAAALMVSNILKRFNELHPARQGECTIFASVHELMANLTLPPGTQMAVSASEPLCQPCIYHEAFKVELQVRRPLMPVQLSSEQVGLEMLCLCGQLDLLIRAQMQQFQEQLGQGCSPEESDTFQAQGSEILDQMLQCLEHLPKPMPQLEDYLDLVGLSAMFPRVEVFLIQGSPVDMLERPQMDEYFLHIARLNQLLVLSQQLEEDIRHLGSHKYIAHQLSVIYQVISSFRGIQTFSEIKRDIEANFKQMKQCLAVEEGSRHEPQLAAHYIDCRHDYNMLFSVQDIGNNSKLNVGGVVTAGGADRGPPPGRDLHVTVPVLTHGRLWILTLGCTSKNAHDEANSSEAVSHSEDESGNENRRKNVRRRKRAHKSSENVKRQSAKASCSSGGRAGRSHGKQRHVEAVTLFEVVTMGRSAMQVWSQQKMCQSKEDSEVMSKMVEELDEVAGLQYKKFLAFPWILTVTWPMDTDSVEYPLIQSGPYGRWFHSEFCDFVSVLVAQCQHSVIFDSYLMNTIISLLTELSDSYVRAFRHTCTLAAVKLLLSSLVGVALSLSVGIENSQKLFEVQKTKTMRQKSTPQLERIQKKITELQEKRMEIESMMDIIFKGVFLKRYRDVLPEIRSICMEELGLWMKLYSSAFLNDSYLKYMGWMMYDKIPDVRLKCVLGLQGLFGDPLLLPKLDLFTSRFKDRMISMTLDKDNEVAVQTMKLLLLISKTSDDVLTPEDYKQLLQFVFSSQRPLAAAAGELLYSRLLNTVDPAPDTETNEEEAHKRQTFSRLKALLKFYQESELHKHVVYLVDSLWDCGGSLLKDWPMFTSILLQDASSHSPGLTQVEQAVLVEILVASVRQASEGPALAGRSGAKRVISAREKKLQTDDCMKLTEHLLMVLPQLLSKFSGSCEIVSSLMKIPQYFIPECPEAENTQAVLGLMAEMGAVLELHSSPAVLEAAARTYLSLCGEELAWCSVSRAARDSLVQRWVDQLTVLLEDSLTGDGFSADEEKTREISATLKKLRAFHNCHDLLRWDLFELLSPLLSVENGQGGAPPEVLLEVLQCLSYSMIWSLSMSSETLTSREKAVAQRLQLRLFCEKGHRCLSHPDHRVRQQAFLGVCDVVTAHSYQLHVWDPTSFGPLLYTPSPKLQRALLTFVCVHVFVGADCDSQSGVSENSEVERLEDLHRRRNLLAAYCKLIVHGVLEMSMAADVFMYYMRYYNDFGDIIKETMYRTRQMDKIESARTLVLCLQQLFVRLKRKQESGGRAQPGVQTFTSIKELARRFALTFGDLVKFRECIVMIHSLCFCVNLSRNGIEFVFQEFSQTPETPTPPYLSYLTILSEFSSKLLKPDKKTVFSYLQKHTAEHIIDLREECWQPLIYYRASLLAVAEGEDAVSYVSSDRKQNIPNRSPFSRQKLEGSKSPCPFSPTDLKVGKANRSSFSPSHQEKTTDVDPFSVPVEPPAKRLNVEGSVFSIGNEADDDTVEVEL</sequence>
<proteinExistence type="predicted"/>
<protein>
    <submittedName>
        <fullName evidence="1">Uncharacterized protein</fullName>
    </submittedName>
</protein>
<name>A0ACB8VL87_9TELE</name>
<dbReference type="Proteomes" id="UP000831701">
    <property type="component" value="Chromosome 20"/>
</dbReference>
<evidence type="ECO:0000313" key="1">
    <source>
        <dbReference type="EMBL" id="KAI3356435.1"/>
    </source>
</evidence>
<comment type="caution">
    <text evidence="1">The sequence shown here is derived from an EMBL/GenBank/DDBJ whole genome shotgun (WGS) entry which is preliminary data.</text>
</comment>
<gene>
    <name evidence="1" type="ORF">L3Q82_017651</name>
</gene>
<evidence type="ECO:0000313" key="2">
    <source>
        <dbReference type="Proteomes" id="UP000831701"/>
    </source>
</evidence>